<dbReference type="SUPFAM" id="SSF90123">
    <property type="entry name" value="ABC transporter transmembrane region"/>
    <property type="match status" value="1"/>
</dbReference>
<feature type="domain" description="ABC transporter" evidence="8">
    <location>
        <begin position="341"/>
        <end position="575"/>
    </location>
</feature>
<evidence type="ECO:0000259" key="9">
    <source>
        <dbReference type="PROSITE" id="PS50929"/>
    </source>
</evidence>
<dbReference type="EMBL" id="CP097116">
    <property type="protein sequence ID" value="USS84517.1"/>
    <property type="molecule type" value="Genomic_DNA"/>
</dbReference>
<organism evidence="10 11">
    <name type="scientific">Fructilactobacillus myrtifloralis</name>
    <dbReference type="NCBI Taxonomy" id="2940301"/>
    <lineage>
        <taxon>Bacteria</taxon>
        <taxon>Bacillati</taxon>
        <taxon>Bacillota</taxon>
        <taxon>Bacilli</taxon>
        <taxon>Lactobacillales</taxon>
        <taxon>Lactobacillaceae</taxon>
        <taxon>Fructilactobacillus</taxon>
    </lineage>
</organism>
<keyword evidence="5 7" id="KW-1133">Transmembrane helix</keyword>
<accession>A0ABY5BN32</accession>
<dbReference type="PANTHER" id="PTHR24221:SF653">
    <property type="entry name" value="TRANSPORT ATP-BINDING PROTEIN CYDC"/>
    <property type="match status" value="1"/>
</dbReference>
<dbReference type="InterPro" id="IPR036640">
    <property type="entry name" value="ABC1_TM_sf"/>
</dbReference>
<evidence type="ECO:0000256" key="6">
    <source>
        <dbReference type="ARBA" id="ARBA00023136"/>
    </source>
</evidence>
<keyword evidence="6 7" id="KW-0472">Membrane</keyword>
<gene>
    <name evidence="10" type="primary">cydC</name>
    <name evidence="10" type="ORF">M3M35_04145</name>
</gene>
<dbReference type="PANTHER" id="PTHR24221">
    <property type="entry name" value="ATP-BINDING CASSETTE SUB-FAMILY B"/>
    <property type="match status" value="1"/>
</dbReference>
<feature type="transmembrane region" description="Helical" evidence="7">
    <location>
        <begin position="250"/>
        <end position="269"/>
    </location>
</feature>
<comment type="subcellular location">
    <subcellularLocation>
        <location evidence="1">Cell membrane</location>
        <topology evidence="1">Multi-pass membrane protein</topology>
    </subcellularLocation>
</comment>
<evidence type="ECO:0000256" key="1">
    <source>
        <dbReference type="ARBA" id="ARBA00004651"/>
    </source>
</evidence>
<evidence type="ECO:0000313" key="10">
    <source>
        <dbReference type="EMBL" id="USS84517.1"/>
    </source>
</evidence>
<dbReference type="SMART" id="SM00382">
    <property type="entry name" value="AAA"/>
    <property type="match status" value="1"/>
</dbReference>
<dbReference type="PROSITE" id="PS50929">
    <property type="entry name" value="ABC_TM1F"/>
    <property type="match status" value="1"/>
</dbReference>
<feature type="domain" description="ABC transmembrane type-1" evidence="9">
    <location>
        <begin position="24"/>
        <end position="307"/>
    </location>
</feature>
<evidence type="ECO:0000256" key="2">
    <source>
        <dbReference type="ARBA" id="ARBA00022692"/>
    </source>
</evidence>
<dbReference type="Gene3D" id="3.40.50.300">
    <property type="entry name" value="P-loop containing nucleotide triphosphate hydrolases"/>
    <property type="match status" value="1"/>
</dbReference>
<dbReference type="Proteomes" id="UP001056707">
    <property type="component" value="Chromosome"/>
</dbReference>
<dbReference type="Gene3D" id="1.20.1560.10">
    <property type="entry name" value="ABC transporter type 1, transmembrane domain"/>
    <property type="match status" value="1"/>
</dbReference>
<feature type="transmembrane region" description="Helical" evidence="7">
    <location>
        <begin position="21"/>
        <end position="47"/>
    </location>
</feature>
<keyword evidence="2 7" id="KW-0812">Transmembrane</keyword>
<name>A0ABY5BN32_9LACO</name>
<feature type="transmembrane region" description="Helical" evidence="7">
    <location>
        <begin position="161"/>
        <end position="182"/>
    </location>
</feature>
<dbReference type="InterPro" id="IPR039421">
    <property type="entry name" value="Type_1_exporter"/>
</dbReference>
<keyword evidence="3" id="KW-0547">Nucleotide-binding</keyword>
<evidence type="ECO:0000256" key="7">
    <source>
        <dbReference type="SAM" id="Phobius"/>
    </source>
</evidence>
<dbReference type="PROSITE" id="PS00211">
    <property type="entry name" value="ABC_TRANSPORTER_1"/>
    <property type="match status" value="1"/>
</dbReference>
<dbReference type="PROSITE" id="PS50893">
    <property type="entry name" value="ABC_TRANSPORTER_2"/>
    <property type="match status" value="1"/>
</dbReference>
<evidence type="ECO:0000256" key="5">
    <source>
        <dbReference type="ARBA" id="ARBA00022989"/>
    </source>
</evidence>
<evidence type="ECO:0000313" key="11">
    <source>
        <dbReference type="Proteomes" id="UP001056707"/>
    </source>
</evidence>
<proteinExistence type="predicted"/>
<dbReference type="InterPro" id="IPR014223">
    <property type="entry name" value="ABC_CydC/D"/>
</dbReference>
<dbReference type="RefSeq" id="WP_252749420.1">
    <property type="nucleotide sequence ID" value="NZ_CP097116.1"/>
</dbReference>
<reference evidence="10" key="1">
    <citation type="submission" date="2022-05" db="EMBL/GenBank/DDBJ databases">
        <authorList>
            <person name="Oliphant S.A."/>
            <person name="Watson-Haigh N.S."/>
            <person name="Sumby K.M."/>
            <person name="Gardner J.M."/>
            <person name="Jiranek V."/>
        </authorList>
    </citation>
    <scope>NUCLEOTIDE SEQUENCE</scope>
    <source>
        <strain evidence="10">KI16_H9</strain>
    </source>
</reference>
<feature type="transmembrane region" description="Helical" evidence="7">
    <location>
        <begin position="134"/>
        <end position="155"/>
    </location>
</feature>
<dbReference type="InterPro" id="IPR017871">
    <property type="entry name" value="ABC_transporter-like_CS"/>
</dbReference>
<dbReference type="NCBIfam" id="TIGR02868">
    <property type="entry name" value="CydC"/>
    <property type="match status" value="1"/>
</dbReference>
<keyword evidence="11" id="KW-1185">Reference proteome</keyword>
<evidence type="ECO:0000259" key="8">
    <source>
        <dbReference type="PROSITE" id="PS50893"/>
    </source>
</evidence>
<sequence>MPTKWQQDQWVRPNLKQYRKLLGLVFFLGVLTILCGVGLMFVAGYLISKTATHPYNILLVYVPVLLTRAFGIGRPVFKYLERINSHNWVLKVTSSLRQRLYVTLESSALFLSERFQSGKLLGFLADDIDHLENFYLRTIFPMVVAYLTGILLLLGLSIVSWPYALIMFGLFSVILLVIPYLSQAIQGATRVRQRTLVQDSYQRLLDATMGISDWMISGRETEFLDQVQKQDQPVARLKRTADRFDWNRDLLVKGLFGLMIVVTIGWAALTLTGNQATANYAAAFTLGIFPLMDSFSMVPQAAEEGPMYEESLQRLNDLSRQVQTPPAATQQLPQPTDFRKLQFADVSFRYNSSEAAIIQHVSFTVPAGQSMAIIGPSGVGKTTLLELLTGSLVPTQGQVWFDQTPAKDLQPVANQWFSVLDQQPFLFNTTIMNNVRIGNEHATDADVKKAIQAVGLADLVATLPNGLETDVSENGTRLSGGQRQRLALARILLQDNPVVVLDEPTVGLDPITEHQLMTTINRVLAGKTMIWVTHHLQGLDHVNQIIFLEHGTLQMQGTPAELYQHNARYRNLYRMDRGDPAL</sequence>
<dbReference type="InterPro" id="IPR003439">
    <property type="entry name" value="ABC_transporter-like_ATP-bd"/>
</dbReference>
<keyword evidence="4" id="KW-0067">ATP-binding</keyword>
<dbReference type="Pfam" id="PF00005">
    <property type="entry name" value="ABC_tran"/>
    <property type="match status" value="1"/>
</dbReference>
<dbReference type="InterPro" id="IPR027417">
    <property type="entry name" value="P-loop_NTPase"/>
</dbReference>
<dbReference type="InterPro" id="IPR003593">
    <property type="entry name" value="AAA+_ATPase"/>
</dbReference>
<evidence type="ECO:0000256" key="4">
    <source>
        <dbReference type="ARBA" id="ARBA00022840"/>
    </source>
</evidence>
<dbReference type="SUPFAM" id="SSF52540">
    <property type="entry name" value="P-loop containing nucleoside triphosphate hydrolases"/>
    <property type="match status" value="1"/>
</dbReference>
<feature type="transmembrane region" description="Helical" evidence="7">
    <location>
        <begin position="53"/>
        <end position="72"/>
    </location>
</feature>
<protein>
    <submittedName>
        <fullName evidence="10">Thiol reductant ABC exporter subunit CydC</fullName>
    </submittedName>
</protein>
<evidence type="ECO:0000256" key="3">
    <source>
        <dbReference type="ARBA" id="ARBA00022741"/>
    </source>
</evidence>
<dbReference type="InterPro" id="IPR011527">
    <property type="entry name" value="ABC1_TM_dom"/>
</dbReference>